<feature type="compositionally biased region" description="Polar residues" evidence="8">
    <location>
        <begin position="44"/>
        <end position="59"/>
    </location>
</feature>
<keyword evidence="6" id="KW-0833">Ubl conjugation pathway</keyword>
<sequence length="747" mass="83249">MPPTLFPEVIDISSSPEPYMAAARASKPLPMKARSKMAGARAGTSKSGSNKARTRSTPLSVIDLSNDADSPRPSPVKSVTDDFTNAHIPNSKLTADDGTANMFRSWAASEAGEDMSEVIGFQSPPVSPKPEPVKIDEMDLMLASVLEILPDVLPAHALMLLRQLYPTYNQNTAHAVIQYLFDHEYPKVERDRGKRKREDEDEQEEGRSKKKEKLDYGSTGRSYPSGAAYSVLAEEQLFEDFPLVPRAHVRMVMEQCKYLYAPTHLRLSQEAKSEALPYALKARPTPAKTKGKGKATFDADFEAEREWLILKLAEDKLKVDEELAEKINEQEYEANGEGLECGCCFAEYPFDKMVQCAEGHLFCRNCARRQAEERIGLRQTELLCMDQSDCKAPFPESEIARFLPEKTLNLYHRIKQGKEIEKAGLEGLESCPFCDYACVIENNEEKLFRCENEDCLVISCRKCKKQDHLPKSCTEVEEDMRLNARHAVEEAMTNALMRKCPKCHHPFVKEGGCNKMMCNQCRTMSCYICRQVITGYEHFNQLPGHMRHGQQEGLKDPSKCPLWDTNLDKFHAEEVAAAARKAQKDILSSTKQGDVQIQQKDLDVELPKAPPTPPGPGPGQPGYNGGPLPAEFLYGLPHVPFGPPVAFAAPRPAIGNLLAAAHNQRHHRHAHHHHQPLLEAQGRLQAMAAMLPDLRAPFAGFDGRHGDLIAPQALVRADVFGPDGNANMIRAEEAALPAGERRGGRRR</sequence>
<keyword evidence="11" id="KW-1185">Reference proteome</keyword>
<evidence type="ECO:0000256" key="4">
    <source>
        <dbReference type="ARBA" id="ARBA00022737"/>
    </source>
</evidence>
<dbReference type="CDD" id="cd16630">
    <property type="entry name" value="RING-HC_RBR_RNF216"/>
    <property type="match status" value="1"/>
</dbReference>
<dbReference type="GO" id="GO:0008270">
    <property type="term" value="F:zinc ion binding"/>
    <property type="evidence" value="ECO:0007669"/>
    <property type="project" value="UniProtKB-KW"/>
</dbReference>
<dbReference type="PANTHER" id="PTHR22770:SF47">
    <property type="entry name" value="E3 UBIQUITIN-PROTEIN LIGASE RNF216"/>
    <property type="match status" value="1"/>
</dbReference>
<evidence type="ECO:0000256" key="7">
    <source>
        <dbReference type="ARBA" id="ARBA00022833"/>
    </source>
</evidence>
<dbReference type="EMBL" id="KV423954">
    <property type="protein sequence ID" value="KZT58163.1"/>
    <property type="molecule type" value="Genomic_DNA"/>
</dbReference>
<dbReference type="Gene3D" id="1.20.120.1750">
    <property type="match status" value="1"/>
</dbReference>
<keyword evidence="3" id="KW-0479">Metal-binding</keyword>
<evidence type="ECO:0000256" key="2">
    <source>
        <dbReference type="ARBA" id="ARBA00022679"/>
    </source>
</evidence>
<dbReference type="Pfam" id="PF26191">
    <property type="entry name" value="RING-HC_RBR_RNF216"/>
    <property type="match status" value="1"/>
</dbReference>
<name>A0A165GJW6_9BASI</name>
<proteinExistence type="predicted"/>
<dbReference type="InterPro" id="IPR044066">
    <property type="entry name" value="TRIAD_supradom"/>
</dbReference>
<feature type="compositionally biased region" description="Pro residues" evidence="8">
    <location>
        <begin position="608"/>
        <end position="619"/>
    </location>
</feature>
<protein>
    <recommendedName>
        <fullName evidence="9">RING-type domain-containing protein</fullName>
    </recommendedName>
</protein>
<feature type="region of interest" description="Disordered" evidence="8">
    <location>
        <begin position="188"/>
        <end position="220"/>
    </location>
</feature>
<dbReference type="PROSITE" id="PS51873">
    <property type="entry name" value="TRIAD"/>
    <property type="match status" value="1"/>
</dbReference>
<evidence type="ECO:0000313" key="11">
    <source>
        <dbReference type="Proteomes" id="UP000076842"/>
    </source>
</evidence>
<dbReference type="Pfam" id="PF26200">
    <property type="entry name" value="Rcat_RNF216"/>
    <property type="match status" value="1"/>
</dbReference>
<reference evidence="10 11" key="1">
    <citation type="journal article" date="2016" name="Mol. Biol. Evol.">
        <title>Comparative Genomics of Early-Diverging Mushroom-Forming Fungi Provides Insights into the Origins of Lignocellulose Decay Capabilities.</title>
        <authorList>
            <person name="Nagy L.G."/>
            <person name="Riley R."/>
            <person name="Tritt A."/>
            <person name="Adam C."/>
            <person name="Daum C."/>
            <person name="Floudas D."/>
            <person name="Sun H."/>
            <person name="Yadav J.S."/>
            <person name="Pangilinan J."/>
            <person name="Larsson K.H."/>
            <person name="Matsuura K."/>
            <person name="Barry K."/>
            <person name="Labutti K."/>
            <person name="Kuo R."/>
            <person name="Ohm R.A."/>
            <person name="Bhattacharya S.S."/>
            <person name="Shirouzu T."/>
            <person name="Yoshinaga Y."/>
            <person name="Martin F.M."/>
            <person name="Grigoriev I.V."/>
            <person name="Hibbett D.S."/>
        </authorList>
    </citation>
    <scope>NUCLEOTIDE SEQUENCE [LARGE SCALE GENOMIC DNA]</scope>
    <source>
        <strain evidence="10 11">HHB12733</strain>
    </source>
</reference>
<feature type="compositionally biased region" description="Basic and acidic residues" evidence="8">
    <location>
        <begin position="188"/>
        <end position="198"/>
    </location>
</feature>
<dbReference type="InterPro" id="IPR047545">
    <property type="entry name" value="BRcat_RBR_RNF216"/>
</dbReference>
<dbReference type="InterPro" id="IPR051628">
    <property type="entry name" value="LUBAC_E3_Ligases"/>
</dbReference>
<keyword evidence="4" id="KW-0677">Repeat</keyword>
<dbReference type="PANTHER" id="PTHR22770">
    <property type="entry name" value="UBIQUITIN CONJUGATING ENZYME 7 INTERACTING PROTEIN-RELATED"/>
    <property type="match status" value="1"/>
</dbReference>
<accession>A0A165GJW6</accession>
<evidence type="ECO:0000256" key="1">
    <source>
        <dbReference type="ARBA" id="ARBA00004906"/>
    </source>
</evidence>
<gene>
    <name evidence="10" type="ORF">CALCODRAFT_495247</name>
</gene>
<evidence type="ECO:0000313" key="10">
    <source>
        <dbReference type="EMBL" id="KZT58163.1"/>
    </source>
</evidence>
<dbReference type="AlphaFoldDB" id="A0A165GJW6"/>
<feature type="region of interest" description="Disordered" evidence="8">
    <location>
        <begin position="605"/>
        <end position="626"/>
    </location>
</feature>
<keyword evidence="7" id="KW-0862">Zinc</keyword>
<dbReference type="GO" id="GO:0016740">
    <property type="term" value="F:transferase activity"/>
    <property type="evidence" value="ECO:0007669"/>
    <property type="project" value="UniProtKB-KW"/>
</dbReference>
<evidence type="ECO:0000256" key="6">
    <source>
        <dbReference type="ARBA" id="ARBA00022786"/>
    </source>
</evidence>
<dbReference type="InterPro" id="IPR047544">
    <property type="entry name" value="RING-HC_RBR_RNF216"/>
</dbReference>
<dbReference type="SUPFAM" id="SSF57850">
    <property type="entry name" value="RING/U-box"/>
    <property type="match status" value="2"/>
</dbReference>
<dbReference type="STRING" id="1353952.A0A165GJW6"/>
<keyword evidence="2" id="KW-0808">Transferase</keyword>
<evidence type="ECO:0000259" key="9">
    <source>
        <dbReference type="PROSITE" id="PS51873"/>
    </source>
</evidence>
<evidence type="ECO:0000256" key="8">
    <source>
        <dbReference type="SAM" id="MobiDB-lite"/>
    </source>
</evidence>
<dbReference type="Proteomes" id="UP000076842">
    <property type="component" value="Unassembled WGS sequence"/>
</dbReference>
<feature type="domain" description="RING-type" evidence="9">
    <location>
        <begin position="337"/>
        <end position="549"/>
    </location>
</feature>
<dbReference type="InParanoid" id="A0A165GJW6"/>
<dbReference type="CDD" id="cd20353">
    <property type="entry name" value="Rcat_RBR_RNF216"/>
    <property type="match status" value="1"/>
</dbReference>
<dbReference type="InterPro" id="IPR047546">
    <property type="entry name" value="Rcat_RBR_RNF216"/>
</dbReference>
<organism evidence="10 11">
    <name type="scientific">Calocera cornea HHB12733</name>
    <dbReference type="NCBI Taxonomy" id="1353952"/>
    <lineage>
        <taxon>Eukaryota</taxon>
        <taxon>Fungi</taxon>
        <taxon>Dikarya</taxon>
        <taxon>Basidiomycota</taxon>
        <taxon>Agaricomycotina</taxon>
        <taxon>Dacrymycetes</taxon>
        <taxon>Dacrymycetales</taxon>
        <taxon>Dacrymycetaceae</taxon>
        <taxon>Calocera</taxon>
    </lineage>
</organism>
<keyword evidence="5" id="KW-0863">Zinc-finger</keyword>
<evidence type="ECO:0000256" key="3">
    <source>
        <dbReference type="ARBA" id="ARBA00022723"/>
    </source>
</evidence>
<comment type="pathway">
    <text evidence="1">Protein modification; protein ubiquitination.</text>
</comment>
<evidence type="ECO:0000256" key="5">
    <source>
        <dbReference type="ARBA" id="ARBA00022771"/>
    </source>
</evidence>
<feature type="region of interest" description="Disordered" evidence="8">
    <location>
        <begin position="1"/>
        <end position="83"/>
    </location>
</feature>
<dbReference type="OrthoDB" id="10009520at2759"/>
<dbReference type="CDD" id="cd20339">
    <property type="entry name" value="BRcat_RBR_RNF216"/>
    <property type="match status" value="1"/>
</dbReference>